<dbReference type="InterPro" id="IPR050267">
    <property type="entry name" value="Anti-sigma-factor_SerPK"/>
</dbReference>
<evidence type="ECO:0000256" key="1">
    <source>
        <dbReference type="ARBA" id="ARBA00022527"/>
    </source>
</evidence>
<comment type="caution">
    <text evidence="4">The sequence shown here is derived from an EMBL/GenBank/DDBJ whole genome shotgun (WGS) entry which is preliminary data.</text>
</comment>
<dbReference type="Gene3D" id="3.30.565.10">
    <property type="entry name" value="Histidine kinase-like ATPase, C-terminal domain"/>
    <property type="match status" value="1"/>
</dbReference>
<reference evidence="5" key="1">
    <citation type="journal article" date="2019" name="Int. J. Syst. Evol. Microbiol.">
        <title>The Global Catalogue of Microorganisms (GCM) 10K type strain sequencing project: providing services to taxonomists for standard genome sequencing and annotation.</title>
        <authorList>
            <consortium name="The Broad Institute Genomics Platform"/>
            <consortium name="The Broad Institute Genome Sequencing Center for Infectious Disease"/>
            <person name="Wu L."/>
            <person name="Ma J."/>
        </authorList>
    </citation>
    <scope>NUCLEOTIDE SEQUENCE [LARGE SCALE GENOMIC DNA]</scope>
    <source>
        <strain evidence="5">JCM 10673</strain>
    </source>
</reference>
<dbReference type="InterPro" id="IPR036890">
    <property type="entry name" value="HATPase_C_sf"/>
</dbReference>
<organism evidence="4 5">
    <name type="scientific">Streptomyces thermoalcalitolerans</name>
    <dbReference type="NCBI Taxonomy" id="65605"/>
    <lineage>
        <taxon>Bacteria</taxon>
        <taxon>Bacillati</taxon>
        <taxon>Actinomycetota</taxon>
        <taxon>Actinomycetes</taxon>
        <taxon>Kitasatosporales</taxon>
        <taxon>Streptomycetaceae</taxon>
        <taxon>Streptomyces</taxon>
    </lineage>
</organism>
<evidence type="ECO:0000259" key="3">
    <source>
        <dbReference type="Pfam" id="PF13581"/>
    </source>
</evidence>
<dbReference type="GO" id="GO:0005524">
    <property type="term" value="F:ATP binding"/>
    <property type="evidence" value="ECO:0007669"/>
    <property type="project" value="UniProtKB-KW"/>
</dbReference>
<name>A0ABP3Z2I8_9ACTN</name>
<evidence type="ECO:0000313" key="5">
    <source>
        <dbReference type="Proteomes" id="UP001501005"/>
    </source>
</evidence>
<dbReference type="Pfam" id="PF13581">
    <property type="entry name" value="HATPase_c_2"/>
    <property type="match status" value="1"/>
</dbReference>
<evidence type="ECO:0000313" key="4">
    <source>
        <dbReference type="EMBL" id="GAA0913917.1"/>
    </source>
</evidence>
<dbReference type="PANTHER" id="PTHR35526:SF3">
    <property type="entry name" value="ANTI-SIGMA-F FACTOR RSBW"/>
    <property type="match status" value="1"/>
</dbReference>
<dbReference type="InterPro" id="IPR003594">
    <property type="entry name" value="HATPase_dom"/>
</dbReference>
<sequence>MPPADPSGPSDPFDSFDPSAQVSRDVPGAEDPSAYAARKMHPRGAQGAYSPITVPEEAEDGHHGGMAGLENVEQPRAQSRTTAARWSPAVEDERAQKALELYGNPAEEEVPLPSLPESAALARRLAQVVVLRWGLSPKMVEDTVLLVSELVGNAVRHTGARTFVLRMRRRRGWIRVEVRDPSRGLPCLMPVQELDVSGRGLFLVDKLSDRWGVDLLPRGKTTWFEMRVADR</sequence>
<keyword evidence="1" id="KW-0418">Kinase</keyword>
<dbReference type="PANTHER" id="PTHR35526">
    <property type="entry name" value="ANTI-SIGMA-F FACTOR RSBW-RELATED"/>
    <property type="match status" value="1"/>
</dbReference>
<keyword evidence="4" id="KW-0067">ATP-binding</keyword>
<dbReference type="CDD" id="cd16936">
    <property type="entry name" value="HATPase_RsbW-like"/>
    <property type="match status" value="1"/>
</dbReference>
<protein>
    <submittedName>
        <fullName evidence="4">ATP-binding protein</fullName>
    </submittedName>
</protein>
<keyword evidence="1" id="KW-0723">Serine/threonine-protein kinase</keyword>
<keyword evidence="1" id="KW-0808">Transferase</keyword>
<dbReference type="SUPFAM" id="SSF55874">
    <property type="entry name" value="ATPase domain of HSP90 chaperone/DNA topoisomerase II/histidine kinase"/>
    <property type="match status" value="1"/>
</dbReference>
<accession>A0ABP3Z2I8</accession>
<feature type="region of interest" description="Disordered" evidence="2">
    <location>
        <begin position="1"/>
        <end position="90"/>
    </location>
</feature>
<proteinExistence type="predicted"/>
<gene>
    <name evidence="4" type="ORF">GCM10009549_27740</name>
</gene>
<keyword evidence="5" id="KW-1185">Reference proteome</keyword>
<dbReference type="Proteomes" id="UP001501005">
    <property type="component" value="Unassembled WGS sequence"/>
</dbReference>
<feature type="domain" description="Histidine kinase/HSP90-like ATPase" evidence="3">
    <location>
        <begin position="112"/>
        <end position="224"/>
    </location>
</feature>
<keyword evidence="4" id="KW-0547">Nucleotide-binding</keyword>
<evidence type="ECO:0000256" key="2">
    <source>
        <dbReference type="SAM" id="MobiDB-lite"/>
    </source>
</evidence>
<dbReference type="EMBL" id="BAAAHG010000019">
    <property type="protein sequence ID" value="GAA0913917.1"/>
    <property type="molecule type" value="Genomic_DNA"/>
</dbReference>